<dbReference type="NCBIfam" id="TIGR01730">
    <property type="entry name" value="RND_mfp"/>
    <property type="match status" value="1"/>
</dbReference>
<evidence type="ECO:0000256" key="1">
    <source>
        <dbReference type="ARBA" id="ARBA00009477"/>
    </source>
</evidence>
<feature type="domain" description="Multidrug resistance protein MdtA-like C-terminal permuted SH3" evidence="6">
    <location>
        <begin position="384"/>
        <end position="440"/>
    </location>
</feature>
<dbReference type="InterPro" id="IPR006143">
    <property type="entry name" value="RND_pump_MFP"/>
</dbReference>
<dbReference type="PANTHER" id="PTHR30097:SF15">
    <property type="entry name" value="CATION EFFLUX SYSTEM PROTEIN CUSB"/>
    <property type="match status" value="1"/>
</dbReference>
<comment type="caution">
    <text evidence="8">The sequence shown here is derived from an EMBL/GenBank/DDBJ whole genome shotgun (WGS) entry which is preliminary data.</text>
</comment>
<evidence type="ECO:0000259" key="5">
    <source>
        <dbReference type="Pfam" id="PF25954"/>
    </source>
</evidence>
<dbReference type="InterPro" id="IPR051909">
    <property type="entry name" value="MFP_Cation_Efflux"/>
</dbReference>
<dbReference type="GO" id="GO:0022857">
    <property type="term" value="F:transmembrane transporter activity"/>
    <property type="evidence" value="ECO:0007669"/>
    <property type="project" value="InterPro"/>
</dbReference>
<dbReference type="EMBL" id="RXNV01000005">
    <property type="protein sequence ID" value="RTR31741.1"/>
    <property type="molecule type" value="Genomic_DNA"/>
</dbReference>
<dbReference type="PANTHER" id="PTHR30097">
    <property type="entry name" value="CATION EFFLUX SYSTEM PROTEIN CUSB"/>
    <property type="match status" value="1"/>
</dbReference>
<dbReference type="GO" id="GO:0016020">
    <property type="term" value="C:membrane"/>
    <property type="evidence" value="ECO:0007669"/>
    <property type="project" value="InterPro"/>
</dbReference>
<protein>
    <submittedName>
        <fullName evidence="8">Efflux RND transporter periplasmic adaptor subunit</fullName>
    </submittedName>
</protein>
<dbReference type="GO" id="GO:0060003">
    <property type="term" value="P:copper ion export"/>
    <property type="evidence" value="ECO:0007669"/>
    <property type="project" value="TreeGrafter"/>
</dbReference>
<evidence type="ECO:0000259" key="7">
    <source>
        <dbReference type="Pfam" id="PF25973"/>
    </source>
</evidence>
<gene>
    <name evidence="8" type="ORF">EKG39_13595</name>
</gene>
<keyword evidence="2" id="KW-0813">Transport</keyword>
<feature type="chain" id="PRO_5018658150" evidence="4">
    <location>
        <begin position="41"/>
        <end position="457"/>
    </location>
</feature>
<dbReference type="InterPro" id="IPR058647">
    <property type="entry name" value="BSH_CzcB-like"/>
</dbReference>
<dbReference type="GO" id="GO:0030288">
    <property type="term" value="C:outer membrane-bounded periplasmic space"/>
    <property type="evidence" value="ECO:0007669"/>
    <property type="project" value="TreeGrafter"/>
</dbReference>
<feature type="domain" description="CzcB-like barrel-sandwich hybrid" evidence="7">
    <location>
        <begin position="167"/>
        <end position="302"/>
    </location>
</feature>
<dbReference type="Pfam" id="PF25954">
    <property type="entry name" value="Beta-barrel_RND_2"/>
    <property type="match status" value="1"/>
</dbReference>
<feature type="signal peptide" evidence="4">
    <location>
        <begin position="1"/>
        <end position="40"/>
    </location>
</feature>
<proteinExistence type="inferred from homology"/>
<dbReference type="Proteomes" id="UP000282060">
    <property type="component" value="Unassembled WGS sequence"/>
</dbReference>
<keyword evidence="9" id="KW-1185">Reference proteome</keyword>
<dbReference type="SUPFAM" id="SSF111369">
    <property type="entry name" value="HlyD-like secretion proteins"/>
    <property type="match status" value="1"/>
</dbReference>
<evidence type="ECO:0000256" key="2">
    <source>
        <dbReference type="ARBA" id="ARBA00022448"/>
    </source>
</evidence>
<feature type="domain" description="CusB-like beta-barrel" evidence="5">
    <location>
        <begin position="306"/>
        <end position="376"/>
    </location>
</feature>
<dbReference type="InterPro" id="IPR058627">
    <property type="entry name" value="MdtA-like_C"/>
</dbReference>
<dbReference type="Gene3D" id="2.40.30.170">
    <property type="match status" value="1"/>
</dbReference>
<dbReference type="Pfam" id="PF25967">
    <property type="entry name" value="RND-MFP_C"/>
    <property type="match status" value="1"/>
</dbReference>
<evidence type="ECO:0000313" key="8">
    <source>
        <dbReference type="EMBL" id="RTR31741.1"/>
    </source>
</evidence>
<organism evidence="8 9">
    <name type="scientific">Shewanella atlantica</name>
    <dbReference type="NCBI Taxonomy" id="271099"/>
    <lineage>
        <taxon>Bacteria</taxon>
        <taxon>Pseudomonadati</taxon>
        <taxon>Pseudomonadota</taxon>
        <taxon>Gammaproteobacteria</taxon>
        <taxon>Alteromonadales</taxon>
        <taxon>Shewanellaceae</taxon>
        <taxon>Shewanella</taxon>
    </lineage>
</organism>
<dbReference type="GO" id="GO:0046914">
    <property type="term" value="F:transition metal ion binding"/>
    <property type="evidence" value="ECO:0007669"/>
    <property type="project" value="TreeGrafter"/>
</dbReference>
<comment type="similarity">
    <text evidence="1">Belongs to the membrane fusion protein (MFP) (TC 8.A.1) family.</text>
</comment>
<dbReference type="AlphaFoldDB" id="A0A3S0KIN2"/>
<name>A0A3S0KIN2_9GAMM</name>
<keyword evidence="4" id="KW-0732">Signal</keyword>
<dbReference type="Gene3D" id="1.10.287.470">
    <property type="entry name" value="Helix hairpin bin"/>
    <property type="match status" value="1"/>
</dbReference>
<dbReference type="OrthoDB" id="9806939at2"/>
<feature type="region of interest" description="Disordered" evidence="3">
    <location>
        <begin position="74"/>
        <end position="126"/>
    </location>
</feature>
<dbReference type="RefSeq" id="WP_126506289.1">
    <property type="nucleotide sequence ID" value="NZ_RXNV01000005.1"/>
</dbReference>
<dbReference type="Gene3D" id="2.40.50.100">
    <property type="match status" value="1"/>
</dbReference>
<dbReference type="GO" id="GO:0015679">
    <property type="term" value="P:plasma membrane copper ion transport"/>
    <property type="evidence" value="ECO:0007669"/>
    <property type="project" value="TreeGrafter"/>
</dbReference>
<reference evidence="8 9" key="1">
    <citation type="submission" date="2018-12" db="EMBL/GenBank/DDBJ databases">
        <authorList>
            <person name="Yu L."/>
        </authorList>
    </citation>
    <scope>NUCLEOTIDE SEQUENCE [LARGE SCALE GENOMIC DNA]</scope>
    <source>
        <strain evidence="8 9">HAW-EB5</strain>
    </source>
</reference>
<evidence type="ECO:0000256" key="3">
    <source>
        <dbReference type="SAM" id="MobiDB-lite"/>
    </source>
</evidence>
<dbReference type="Gene3D" id="2.40.420.20">
    <property type="match status" value="1"/>
</dbReference>
<accession>A0A3S0KIN2</accession>
<sequence>MKNQQSVKNSFKLNAISRAMGFGLLITLAAAISLPSAAFAGEGHDHSAETVDKTEFNNFSLENKSLENVSLEVASPENADDGHDHGEEEGHDHDAELAEKAESKNASSETTDDGHGHGEEAEEEGHALQLTAEQQQLAGIEVARLSEEAFSLEAVATATLVVDRDRTMTLAPQLDVRIEQRHVVPGQEVKKGQPLLTLGGVAVAQAQAEYINAAAEWSRVKRMSKSAVSASRRLQAQVDAELKRATLEAMKMTTSQIGTLESNPETIGSYQLLAPINGRVQQDLAMLGQVVAAGTALMQLTDESHLWVEAQVTPKQSENVSIGSKALVRVGDKTLEAKIIGRSHELDSVTRTEQILVSLENPGHVIHAGQFAELYLPNAVQGGVILPDAALTRGGDGDWQVFVQDKDGFEAVEVEVVERQRGMNLVRGLAAGSNVVVSGAFFLASEQAKSGFDIHNH</sequence>
<evidence type="ECO:0000259" key="6">
    <source>
        <dbReference type="Pfam" id="PF25967"/>
    </source>
</evidence>
<evidence type="ECO:0000313" key="9">
    <source>
        <dbReference type="Proteomes" id="UP000282060"/>
    </source>
</evidence>
<dbReference type="InterPro" id="IPR058792">
    <property type="entry name" value="Beta-barrel_RND_2"/>
</dbReference>
<feature type="compositionally biased region" description="Basic and acidic residues" evidence="3">
    <location>
        <begin position="80"/>
        <end position="103"/>
    </location>
</feature>
<dbReference type="Pfam" id="PF25973">
    <property type="entry name" value="BSH_CzcB"/>
    <property type="match status" value="1"/>
</dbReference>
<evidence type="ECO:0000256" key="4">
    <source>
        <dbReference type="SAM" id="SignalP"/>
    </source>
</evidence>